<dbReference type="InterPro" id="IPR001789">
    <property type="entry name" value="Sig_transdc_resp-reg_receiver"/>
</dbReference>
<gene>
    <name evidence="4" type="ORF">BTO13_04080</name>
</gene>
<dbReference type="RefSeq" id="WP_105045641.1">
    <property type="nucleotide sequence ID" value="NZ_CP150662.1"/>
</dbReference>
<dbReference type="GO" id="GO:0003677">
    <property type="term" value="F:DNA binding"/>
    <property type="evidence" value="ECO:0007669"/>
    <property type="project" value="InterPro"/>
</dbReference>
<evidence type="ECO:0000313" key="5">
    <source>
        <dbReference type="Proteomes" id="UP000237608"/>
    </source>
</evidence>
<dbReference type="SUPFAM" id="SSF52172">
    <property type="entry name" value="CheY-like"/>
    <property type="match status" value="1"/>
</dbReference>
<evidence type="ECO:0000256" key="1">
    <source>
        <dbReference type="PROSITE-ProRule" id="PRU00169"/>
    </source>
</evidence>
<dbReference type="InterPro" id="IPR011006">
    <property type="entry name" value="CheY-like_superfamily"/>
</dbReference>
<comment type="caution">
    <text evidence="4">The sequence shown here is derived from an EMBL/GenBank/DDBJ whole genome shotgun (WGS) entry which is preliminary data.</text>
</comment>
<dbReference type="Pfam" id="PF00072">
    <property type="entry name" value="Response_reg"/>
    <property type="match status" value="1"/>
</dbReference>
<evidence type="ECO:0000259" key="2">
    <source>
        <dbReference type="PROSITE" id="PS50110"/>
    </source>
</evidence>
<dbReference type="AlphaFoldDB" id="A0A2S7WA30"/>
<proteinExistence type="predicted"/>
<dbReference type="Gene3D" id="3.40.50.2300">
    <property type="match status" value="1"/>
</dbReference>
<dbReference type="Gene3D" id="2.40.50.1020">
    <property type="entry name" value="LytTr DNA-binding domain"/>
    <property type="match status" value="1"/>
</dbReference>
<dbReference type="PROSITE" id="PS50110">
    <property type="entry name" value="RESPONSE_REGULATORY"/>
    <property type="match status" value="1"/>
</dbReference>
<dbReference type="EMBL" id="MSCL01000001">
    <property type="protein sequence ID" value="PQJ74494.1"/>
    <property type="molecule type" value="Genomic_DNA"/>
</dbReference>
<dbReference type="InterPro" id="IPR046947">
    <property type="entry name" value="LytR-like"/>
</dbReference>
<feature type="modified residue" description="4-aspartylphosphate" evidence="1">
    <location>
        <position position="55"/>
    </location>
</feature>
<dbReference type="PROSITE" id="PS50930">
    <property type="entry name" value="HTH_LYTTR"/>
    <property type="match status" value="1"/>
</dbReference>
<dbReference type="PANTHER" id="PTHR37299">
    <property type="entry name" value="TRANSCRIPTIONAL REGULATOR-RELATED"/>
    <property type="match status" value="1"/>
</dbReference>
<organism evidence="4 5">
    <name type="scientific">Polaribacter gangjinensis</name>
    <dbReference type="NCBI Taxonomy" id="574710"/>
    <lineage>
        <taxon>Bacteria</taxon>
        <taxon>Pseudomonadati</taxon>
        <taxon>Bacteroidota</taxon>
        <taxon>Flavobacteriia</taxon>
        <taxon>Flavobacteriales</taxon>
        <taxon>Flavobacteriaceae</taxon>
    </lineage>
</organism>
<sequence length="246" mass="28554">MKVLILDDDKRICNLIKSLLENYFGKTFETIDVVSNSKDAINAIQRTTYQLFLFDIHLGKDTSFDVFNTIEKNKEKIIFITGHEKYALNAIKVEALDYILKPIQTQEFKTSIEKAINKIKQESKDNSVHEFSKKQENSLMLKAIENIKLIKLNEIVYLEASGAYTDVYLNDNIKITVTKHLKDFENKLEGTGFFRVHNSFIINTLKMKSISKKDGLTVEMNSQKTIVISSRRKDEFMNFIKQHLEI</sequence>
<dbReference type="InterPro" id="IPR007492">
    <property type="entry name" value="LytTR_DNA-bd_dom"/>
</dbReference>
<dbReference type="GO" id="GO:0000156">
    <property type="term" value="F:phosphorelay response regulator activity"/>
    <property type="evidence" value="ECO:0007669"/>
    <property type="project" value="InterPro"/>
</dbReference>
<evidence type="ECO:0008006" key="6">
    <source>
        <dbReference type="Google" id="ProtNLM"/>
    </source>
</evidence>
<dbReference type="SMART" id="SM00448">
    <property type="entry name" value="REC"/>
    <property type="match status" value="1"/>
</dbReference>
<evidence type="ECO:0000313" key="4">
    <source>
        <dbReference type="EMBL" id="PQJ74494.1"/>
    </source>
</evidence>
<dbReference type="Pfam" id="PF04397">
    <property type="entry name" value="LytTR"/>
    <property type="match status" value="1"/>
</dbReference>
<feature type="domain" description="Response regulatory" evidence="2">
    <location>
        <begin position="2"/>
        <end position="116"/>
    </location>
</feature>
<reference evidence="4 5" key="1">
    <citation type="submission" date="2016-12" db="EMBL/GenBank/DDBJ databases">
        <title>Trade-off between light-utilization and light-protection in marine flavobacteria.</title>
        <authorList>
            <person name="Kumagai Y."/>
            <person name="Yoshizawa S."/>
            <person name="Kogure K."/>
            <person name="Iwasaki W."/>
        </authorList>
    </citation>
    <scope>NUCLEOTIDE SEQUENCE [LARGE SCALE GENOMIC DNA]</scope>
    <source>
        <strain evidence="4 5">KCTC 22729</strain>
    </source>
</reference>
<accession>A0A2S7WA30</accession>
<keyword evidence="1" id="KW-0597">Phosphoprotein</keyword>
<dbReference type="SMART" id="SM00850">
    <property type="entry name" value="LytTR"/>
    <property type="match status" value="1"/>
</dbReference>
<keyword evidence="5" id="KW-1185">Reference proteome</keyword>
<name>A0A2S7WA30_9FLAO</name>
<dbReference type="OrthoDB" id="2168082at2"/>
<protein>
    <recommendedName>
        <fullName evidence="6">DNA-binding response regulator</fullName>
    </recommendedName>
</protein>
<dbReference type="Proteomes" id="UP000237608">
    <property type="component" value="Unassembled WGS sequence"/>
</dbReference>
<feature type="domain" description="HTH LytTR-type" evidence="3">
    <location>
        <begin position="145"/>
        <end position="246"/>
    </location>
</feature>
<evidence type="ECO:0000259" key="3">
    <source>
        <dbReference type="PROSITE" id="PS50930"/>
    </source>
</evidence>
<dbReference type="PANTHER" id="PTHR37299:SF1">
    <property type="entry name" value="STAGE 0 SPORULATION PROTEIN A HOMOLOG"/>
    <property type="match status" value="1"/>
</dbReference>